<sequence length="270" mass="31320">NFKYFYDSTLNGIFQIQQIYLDDLRNKQISRLIDKHFNVKENNPIFNIQIQFKQFNRQINGKMESFYICLSPDLFNSIKDFIDYDISFIEKTKNKTFNKHSLQLNLPLPSKSISIYQQQQPSNDQSNTKTNNYVPPAKDSKSNDIETRLEFILNPSQIVLLEDQNKENSDCLALNLTLSIDLINLGDETKISSSIKDLSFFGTNYQQLKESQIRYSVLSPSEIDAMIIINKNEQKIDLNIGDISINVDPAIIRTFVNLQDSITKKQVNHF</sequence>
<feature type="region of interest" description="Disordered" evidence="1">
    <location>
        <begin position="115"/>
        <end position="141"/>
    </location>
</feature>
<evidence type="ECO:0000256" key="1">
    <source>
        <dbReference type="SAM" id="MobiDB-lite"/>
    </source>
</evidence>
<protein>
    <submittedName>
        <fullName evidence="2">Uncharacterized protein</fullName>
    </submittedName>
</protein>
<dbReference type="Proteomes" id="UP000663881">
    <property type="component" value="Unassembled WGS sequence"/>
</dbReference>
<feature type="non-terminal residue" evidence="2">
    <location>
        <position position="270"/>
    </location>
</feature>
<feature type="compositionally biased region" description="Polar residues" evidence="1">
    <location>
        <begin position="115"/>
        <end position="133"/>
    </location>
</feature>
<name>A0A820I293_9BILA</name>
<dbReference type="EMBL" id="CAJOAY010016556">
    <property type="protein sequence ID" value="CAF4302269.1"/>
    <property type="molecule type" value="Genomic_DNA"/>
</dbReference>
<evidence type="ECO:0000313" key="3">
    <source>
        <dbReference type="Proteomes" id="UP000663881"/>
    </source>
</evidence>
<proteinExistence type="predicted"/>
<dbReference type="AlphaFoldDB" id="A0A820I293"/>
<accession>A0A820I293</accession>
<evidence type="ECO:0000313" key="2">
    <source>
        <dbReference type="EMBL" id="CAF4302269.1"/>
    </source>
</evidence>
<reference evidence="2" key="1">
    <citation type="submission" date="2021-02" db="EMBL/GenBank/DDBJ databases">
        <authorList>
            <person name="Nowell W R."/>
        </authorList>
    </citation>
    <scope>NUCLEOTIDE SEQUENCE</scope>
</reference>
<organism evidence="2 3">
    <name type="scientific">Adineta steineri</name>
    <dbReference type="NCBI Taxonomy" id="433720"/>
    <lineage>
        <taxon>Eukaryota</taxon>
        <taxon>Metazoa</taxon>
        <taxon>Spiralia</taxon>
        <taxon>Gnathifera</taxon>
        <taxon>Rotifera</taxon>
        <taxon>Eurotatoria</taxon>
        <taxon>Bdelloidea</taxon>
        <taxon>Adinetida</taxon>
        <taxon>Adinetidae</taxon>
        <taxon>Adineta</taxon>
    </lineage>
</organism>
<feature type="non-terminal residue" evidence="2">
    <location>
        <position position="1"/>
    </location>
</feature>
<gene>
    <name evidence="2" type="ORF">OKA104_LOCUS46270</name>
</gene>
<comment type="caution">
    <text evidence="2">The sequence shown here is derived from an EMBL/GenBank/DDBJ whole genome shotgun (WGS) entry which is preliminary data.</text>
</comment>